<accession>A0ABW2P189</accession>
<keyword evidence="3" id="KW-0540">Nuclease</keyword>
<dbReference type="Gene3D" id="1.10.3210.30">
    <property type="match status" value="1"/>
</dbReference>
<dbReference type="InterPro" id="IPR011545">
    <property type="entry name" value="DEAD/DEAH_box_helicase_dom"/>
</dbReference>
<sequence>MAERLWAHSARDSDGLRHGLADHLRGTGRRAGAFGEIFGAGPLAAHCGLVHDVGKGSCEWQRGLIRAESSNGPVGVPHKHAGTWLLDQQRLGILAAVVFGHHGGLPSAARLKAELQFADHHPLVAEAIRRVGEIVPEIHLQGPIALPGWLGDAKVVAADPYALDLLVRMVYSTVVDADFLDTEAHFAGVARAVHRMSAADLVDRYDRRRSELLVARLSEQGPCPVDGLRQEVYEQAVAAAGGPRGIYRLPAPTGSGKTLAAGGFAVHHARIHGLRRVIVAVPFMSITEQNADVYRQLLDRDGEEPLVLEHHSGVDLDGDYANRRWQRLAAENWDAPFVVTTTIRLFESLFSNKPAAMRRVHRLAGAVIVLDEVQALPDRLLIPIISALRTLTERFGSTVLLASATQPPFEVLSPLRATPIRDVIAEPKPLYKALNRVRYEWRLHPKPTLAEIAGEAAEEPQALVVVNTTKDASRLHQLVEQNRSALHLSTRMAAAHRRDALAEVKRLLDAREPVSVVSTQLVEAGVDLDFPVGFRAVAPADSMQQAAGRVNRGGRLPYGRVIVFDPEDGSKGVKALYGAALEATRDRFGPECAPDDLDALEAYYRARFDFHNVEHVGQEIQKERLAHDFPRVAELFRMIDEWTVPVAVPYGDVDELQRILAHLRSGIPGAGVQLRALRPYLATVPKGAAIRAVEEGLAAPVVGDLIEWLGDYHPKRGIEITSPDPQELVF</sequence>
<keyword evidence="4" id="KW-0479">Metal-binding</keyword>
<dbReference type="PROSITE" id="PS51194">
    <property type="entry name" value="HELICASE_CTER"/>
    <property type="match status" value="1"/>
</dbReference>
<feature type="domain" description="Helicase ATP-binding" evidence="11">
    <location>
        <begin position="251"/>
        <end position="424"/>
    </location>
</feature>
<dbReference type="SMART" id="SM00487">
    <property type="entry name" value="DEXDc"/>
    <property type="match status" value="1"/>
</dbReference>
<feature type="domain" description="Helicase C-terminal" evidence="12">
    <location>
        <begin position="448"/>
        <end position="601"/>
    </location>
</feature>
<dbReference type="SUPFAM" id="SSF52540">
    <property type="entry name" value="P-loop containing nucleoside triphosphate hydrolases"/>
    <property type="match status" value="1"/>
</dbReference>
<comment type="similarity">
    <text evidence="1">In the N-terminal section; belongs to the CRISPR-associated nuclease Cas3-HD family.</text>
</comment>
<dbReference type="InterPro" id="IPR006474">
    <property type="entry name" value="Helicase_Cas3_CRISPR-ass_core"/>
</dbReference>
<dbReference type="InterPro" id="IPR006483">
    <property type="entry name" value="CRISPR-assoc_Cas3_HD"/>
</dbReference>
<dbReference type="Proteomes" id="UP001596496">
    <property type="component" value="Unassembled WGS sequence"/>
</dbReference>
<dbReference type="EMBL" id="JBHTCG010000004">
    <property type="protein sequence ID" value="MFC7382210.1"/>
    <property type="molecule type" value="Genomic_DNA"/>
</dbReference>
<dbReference type="InterPro" id="IPR001650">
    <property type="entry name" value="Helicase_C-like"/>
</dbReference>
<dbReference type="CDD" id="cd17930">
    <property type="entry name" value="DEXHc_cas3"/>
    <property type="match status" value="1"/>
</dbReference>
<keyword evidence="5" id="KW-0547">Nucleotide-binding</keyword>
<dbReference type="InterPro" id="IPR050079">
    <property type="entry name" value="DEAD_box_RNA_helicase"/>
</dbReference>
<reference evidence="15" key="1">
    <citation type="journal article" date="2019" name="Int. J. Syst. Evol. Microbiol.">
        <title>The Global Catalogue of Microorganisms (GCM) 10K type strain sequencing project: providing services to taxonomists for standard genome sequencing and annotation.</title>
        <authorList>
            <consortium name="The Broad Institute Genomics Platform"/>
            <consortium name="The Broad Institute Genome Sequencing Center for Infectious Disease"/>
            <person name="Wu L."/>
            <person name="Ma J."/>
        </authorList>
    </citation>
    <scope>NUCLEOTIDE SEQUENCE [LARGE SCALE GENOMIC DNA]</scope>
    <source>
        <strain evidence="15">CECT 7649</strain>
    </source>
</reference>
<evidence type="ECO:0000256" key="3">
    <source>
        <dbReference type="ARBA" id="ARBA00022722"/>
    </source>
</evidence>
<evidence type="ECO:0000256" key="5">
    <source>
        <dbReference type="ARBA" id="ARBA00022741"/>
    </source>
</evidence>
<name>A0ABW2P189_9ACTN</name>
<evidence type="ECO:0000259" key="11">
    <source>
        <dbReference type="PROSITE" id="PS51192"/>
    </source>
</evidence>
<evidence type="ECO:0000313" key="14">
    <source>
        <dbReference type="EMBL" id="MFC7382210.1"/>
    </source>
</evidence>
<dbReference type="NCBIfam" id="TIGR01596">
    <property type="entry name" value="cas3_HD"/>
    <property type="match status" value="1"/>
</dbReference>
<dbReference type="PROSITE" id="PS51643">
    <property type="entry name" value="HD_CAS3"/>
    <property type="match status" value="1"/>
</dbReference>
<evidence type="ECO:0000259" key="12">
    <source>
        <dbReference type="PROSITE" id="PS51194"/>
    </source>
</evidence>
<comment type="caution">
    <text evidence="14">The sequence shown here is derived from an EMBL/GenBank/DDBJ whole genome shotgun (WGS) entry which is preliminary data.</text>
</comment>
<dbReference type="Gene3D" id="3.40.50.300">
    <property type="entry name" value="P-loop containing nucleotide triphosphate hydrolases"/>
    <property type="match status" value="2"/>
</dbReference>
<comment type="similarity">
    <text evidence="2">In the central section; belongs to the CRISPR-associated helicase Cas3 family.</text>
</comment>
<dbReference type="InterPro" id="IPR054712">
    <property type="entry name" value="Cas3-like_dom"/>
</dbReference>
<protein>
    <submittedName>
        <fullName evidence="14">CRISPR-associated helicase Cas3</fullName>
    </submittedName>
</protein>
<dbReference type="PANTHER" id="PTHR47959:SF16">
    <property type="entry name" value="CRISPR-ASSOCIATED NUCLEASE_HELICASE CAS3-RELATED"/>
    <property type="match status" value="1"/>
</dbReference>
<keyword evidence="8" id="KW-0067">ATP-binding</keyword>
<dbReference type="RefSeq" id="WP_380825377.1">
    <property type="nucleotide sequence ID" value="NZ_JBHTCG010000004.1"/>
</dbReference>
<keyword evidence="6" id="KW-0378">Hydrolase</keyword>
<dbReference type="CDD" id="cd09641">
    <property type="entry name" value="Cas3''_I"/>
    <property type="match status" value="1"/>
</dbReference>
<evidence type="ECO:0000256" key="1">
    <source>
        <dbReference type="ARBA" id="ARBA00006847"/>
    </source>
</evidence>
<dbReference type="NCBIfam" id="TIGR01587">
    <property type="entry name" value="cas3_core"/>
    <property type="match status" value="1"/>
</dbReference>
<evidence type="ECO:0000256" key="9">
    <source>
        <dbReference type="ARBA" id="ARBA00023118"/>
    </source>
</evidence>
<proteinExistence type="inferred from homology"/>
<keyword evidence="7" id="KW-0347">Helicase</keyword>
<dbReference type="Pfam" id="PF22590">
    <property type="entry name" value="Cas3-like_C_2"/>
    <property type="match status" value="1"/>
</dbReference>
<evidence type="ECO:0000313" key="15">
    <source>
        <dbReference type="Proteomes" id="UP001596496"/>
    </source>
</evidence>
<comment type="similarity">
    <text evidence="10">Belongs to the DEAD box helicase family.</text>
</comment>
<gene>
    <name evidence="14" type="primary">cas3</name>
    <name evidence="14" type="ORF">ACFQSB_08335</name>
</gene>
<dbReference type="PROSITE" id="PS51192">
    <property type="entry name" value="HELICASE_ATP_BIND_1"/>
    <property type="match status" value="1"/>
</dbReference>
<dbReference type="InterPro" id="IPR027417">
    <property type="entry name" value="P-loop_NTPase"/>
</dbReference>
<keyword evidence="9" id="KW-0051">Antiviral defense</keyword>
<dbReference type="InterPro" id="IPR014001">
    <property type="entry name" value="Helicase_ATP-bd"/>
</dbReference>
<feature type="domain" description="HD Cas3-type" evidence="13">
    <location>
        <begin position="13"/>
        <end position="180"/>
    </location>
</feature>
<dbReference type="PANTHER" id="PTHR47959">
    <property type="entry name" value="ATP-DEPENDENT RNA HELICASE RHLE-RELATED"/>
    <property type="match status" value="1"/>
</dbReference>
<evidence type="ECO:0000256" key="10">
    <source>
        <dbReference type="ARBA" id="ARBA00038437"/>
    </source>
</evidence>
<evidence type="ECO:0000256" key="8">
    <source>
        <dbReference type="ARBA" id="ARBA00022840"/>
    </source>
</evidence>
<dbReference type="InterPro" id="IPR038257">
    <property type="entry name" value="CRISPR-assoc_Cas3_HD_sf"/>
</dbReference>
<evidence type="ECO:0000259" key="13">
    <source>
        <dbReference type="PROSITE" id="PS51643"/>
    </source>
</evidence>
<evidence type="ECO:0000256" key="4">
    <source>
        <dbReference type="ARBA" id="ARBA00022723"/>
    </source>
</evidence>
<organism evidence="14 15">
    <name type="scientific">Sphaerisporangium rhizosphaerae</name>
    <dbReference type="NCBI Taxonomy" id="2269375"/>
    <lineage>
        <taxon>Bacteria</taxon>
        <taxon>Bacillati</taxon>
        <taxon>Actinomycetota</taxon>
        <taxon>Actinomycetes</taxon>
        <taxon>Streptosporangiales</taxon>
        <taxon>Streptosporangiaceae</taxon>
        <taxon>Sphaerisporangium</taxon>
    </lineage>
</organism>
<dbReference type="Pfam" id="PF00270">
    <property type="entry name" value="DEAD"/>
    <property type="match status" value="1"/>
</dbReference>
<evidence type="ECO:0000256" key="6">
    <source>
        <dbReference type="ARBA" id="ARBA00022801"/>
    </source>
</evidence>
<evidence type="ECO:0000256" key="2">
    <source>
        <dbReference type="ARBA" id="ARBA00009046"/>
    </source>
</evidence>
<keyword evidence="15" id="KW-1185">Reference proteome</keyword>
<evidence type="ECO:0000256" key="7">
    <source>
        <dbReference type="ARBA" id="ARBA00022806"/>
    </source>
</evidence>